<protein>
    <submittedName>
        <fullName evidence="1">Glycosyltransferase family 2 protein</fullName>
    </submittedName>
</protein>
<dbReference type="RefSeq" id="WP_125325064.1">
    <property type="nucleotide sequence ID" value="NZ_CP034328.1"/>
</dbReference>
<reference evidence="1 2" key="1">
    <citation type="submission" date="2018-12" db="EMBL/GenBank/DDBJ databases">
        <title>Complete genome sequencing of Tabrizicola sp. K13M18.</title>
        <authorList>
            <person name="Bae J.-W."/>
        </authorList>
    </citation>
    <scope>NUCLEOTIDE SEQUENCE [LARGE SCALE GENOMIC DNA]</scope>
    <source>
        <strain evidence="1 2">K13M18</strain>
    </source>
</reference>
<dbReference type="GO" id="GO:0016740">
    <property type="term" value="F:transferase activity"/>
    <property type="evidence" value="ECO:0007669"/>
    <property type="project" value="UniProtKB-KW"/>
</dbReference>
<sequence>MLTWGLVATVKAPEAEVLAFVAHHLSLGATRIWLYFDDPDDPTFAIVARLPRVTATRCTEAYWAAQGGRHDRHQNRQARNARNAQRDCDLDWLGHLDVDEYLHAPRPVADILAERLLTDVALRMEPFEAVHTPGLPDDIFTARHFRGPLRDAQRDLRAPVLGLYRSILPKGHLSHSVGKSFCRPAVRGVGLRLHAVYMKQERIDTPFNPELRVLHFHAQDYDAWRKALPFRLERGAYQYHPDLQHHLTGATEKVIKHFYDATQTLTPEKLALLEQHDRLVTTDLGLKAKVDALLSGAYD</sequence>
<proteinExistence type="predicted"/>
<keyword evidence="2" id="KW-1185">Reference proteome</keyword>
<name>A0A3S8U5H0_9RHOB</name>
<organism evidence="1 2">
    <name type="scientific">Tabrizicola piscis</name>
    <dbReference type="NCBI Taxonomy" id="2494374"/>
    <lineage>
        <taxon>Bacteria</taxon>
        <taxon>Pseudomonadati</taxon>
        <taxon>Pseudomonadota</taxon>
        <taxon>Alphaproteobacteria</taxon>
        <taxon>Rhodobacterales</taxon>
        <taxon>Paracoccaceae</taxon>
        <taxon>Tabrizicola</taxon>
    </lineage>
</organism>
<dbReference type="Proteomes" id="UP000282002">
    <property type="component" value="Chromosome"/>
</dbReference>
<evidence type="ECO:0000313" key="1">
    <source>
        <dbReference type="EMBL" id="AZL58866.1"/>
    </source>
</evidence>
<dbReference type="OrthoDB" id="7203640at2"/>
<keyword evidence="1" id="KW-0808">Transferase</keyword>
<evidence type="ECO:0000313" key="2">
    <source>
        <dbReference type="Proteomes" id="UP000282002"/>
    </source>
</evidence>
<dbReference type="AlphaFoldDB" id="A0A3S8U5H0"/>
<accession>A0A3S8U5H0</accession>
<dbReference type="EMBL" id="CP034328">
    <property type="protein sequence ID" value="AZL58866.1"/>
    <property type="molecule type" value="Genomic_DNA"/>
</dbReference>
<gene>
    <name evidence="1" type="ORF">EI545_08445</name>
</gene>
<dbReference type="Pfam" id="PF13704">
    <property type="entry name" value="Glyco_tranf_2_4"/>
    <property type="match status" value="1"/>
</dbReference>
<dbReference type="KEGG" id="taw:EI545_08445"/>